<name>A0ABZ2MLP1_9MICO</name>
<protein>
    <recommendedName>
        <fullName evidence="3">DUF222 domain-containing protein</fullName>
    </recommendedName>
</protein>
<keyword evidence="2" id="KW-1185">Reference proteome</keyword>
<evidence type="ECO:0000313" key="1">
    <source>
        <dbReference type="EMBL" id="WXB77948.1"/>
    </source>
</evidence>
<dbReference type="EMBL" id="CP144913">
    <property type="protein sequence ID" value="WXB77948.1"/>
    <property type="molecule type" value="Genomic_DNA"/>
</dbReference>
<sequence>MPVMVNDTYEARYALEEAGAQIRWTRGPLHDMQEHVAGASRSLFEAERRVRAGATDGTAADMMVVARHCQVAADEGVQIATRELHISLSTVKSLRNAAQHIESAQQHASQIDTSGLGAPEAADIADLRARIEAYGQAVDLAHPMATATSEHLYSAADVAGRAARVDPVGRGRGIDQDVASIETVARDLGRAQEGGRHLVARWRTPPTPARRVSPTRR</sequence>
<gene>
    <name evidence="1" type="ORF">V1351_07725</name>
</gene>
<evidence type="ECO:0008006" key="3">
    <source>
        <dbReference type="Google" id="ProtNLM"/>
    </source>
</evidence>
<organism evidence="1 2">
    <name type="scientific">Janibacter alittae</name>
    <dbReference type="NCBI Taxonomy" id="3115209"/>
    <lineage>
        <taxon>Bacteria</taxon>
        <taxon>Bacillati</taxon>
        <taxon>Actinomycetota</taxon>
        <taxon>Actinomycetes</taxon>
        <taxon>Micrococcales</taxon>
        <taxon>Intrasporangiaceae</taxon>
        <taxon>Janibacter</taxon>
    </lineage>
</organism>
<dbReference type="Proteomes" id="UP001382727">
    <property type="component" value="Chromosome"/>
</dbReference>
<dbReference type="RefSeq" id="WP_338752301.1">
    <property type="nucleotide sequence ID" value="NZ_CP144913.1"/>
</dbReference>
<reference evidence="1 2" key="1">
    <citation type="submission" date="2024-02" db="EMBL/GenBank/DDBJ databases">
        <title>Janibacter sp. nov., isolated from gut of marine sandworm.</title>
        <authorList>
            <person name="Kim B."/>
            <person name="Jun M.O."/>
            <person name="Shin N.-R."/>
        </authorList>
    </citation>
    <scope>NUCLEOTIDE SEQUENCE [LARGE SCALE GENOMIC DNA]</scope>
    <source>
        <strain evidence="1 2">A1S7</strain>
    </source>
</reference>
<evidence type="ECO:0000313" key="2">
    <source>
        <dbReference type="Proteomes" id="UP001382727"/>
    </source>
</evidence>
<proteinExistence type="predicted"/>
<accession>A0ABZ2MLP1</accession>